<evidence type="ECO:0000313" key="3">
    <source>
        <dbReference type="Proteomes" id="UP001165122"/>
    </source>
</evidence>
<feature type="compositionally biased region" description="Acidic residues" evidence="1">
    <location>
        <begin position="142"/>
        <end position="151"/>
    </location>
</feature>
<dbReference type="OrthoDB" id="206310at2759"/>
<accession>A0A9W7FSF1</accession>
<evidence type="ECO:0000313" key="2">
    <source>
        <dbReference type="EMBL" id="GMI17221.1"/>
    </source>
</evidence>
<dbReference type="Proteomes" id="UP001165122">
    <property type="component" value="Unassembled WGS sequence"/>
</dbReference>
<gene>
    <name evidence="2" type="ORF">TrLO_g1331</name>
</gene>
<sequence>MPFWNDLDLTGDFAVIRKGLKIYRVEVKKGSTKTLLPPPTPQKLKPIVSKLRAQTIVTGEDPNCQHLLSEFTGLEKKVYEKYLNLKQLNPIPGSRDFRRLEKLKKAVYRETQKIVREKRRGAFELTQQMGSEERGYEPFSSSEEEDSEEEEERRTRELENPTWSQRHRNHPQIFKATAANMTLQTLDTSKLPLTVTDSQSEDEDQHSIDGSTYYGGDTSPGGSTIFPPHMSPTVSPTMSPTMNNTPLPLVLDNLDGTSASAGAQSHFASGYYEEDSDDDTVYSRESAKYPRITRQILDLFGGKEEAKEARYIKLMEKKRLDGLKPKTLYERMQLEKEEKEASEKKKEMEKKKKTKRNKVSAFDQARRGSVIMKQASGSKSGQEAYKQQLYARIATCSHCKTKLRFCGGCQKYVTRFLENNQDLARQYNRRKEAIFRHIKKKLDSKDFVVGVGDELEGSILDVLKYLSAEEKERVERMKEKGVAFRRRGREFEEELGGEIYEEVDLFEHTDGVNMFSDPDIVDPFFEKNVITEWVERGISKELYIPKEMQNPWTKNGGEKRMEIERMPKKRQAGQTIFSGEGVSDYEEIFV</sequence>
<evidence type="ECO:0000256" key="1">
    <source>
        <dbReference type="SAM" id="MobiDB-lite"/>
    </source>
</evidence>
<feature type="region of interest" description="Disordered" evidence="1">
    <location>
        <begin position="334"/>
        <end position="359"/>
    </location>
</feature>
<reference evidence="3" key="1">
    <citation type="journal article" date="2023" name="Commun. Biol.">
        <title>Genome analysis of Parmales, the sister group of diatoms, reveals the evolutionary specialization of diatoms from phago-mixotrophs to photoautotrophs.</title>
        <authorList>
            <person name="Ban H."/>
            <person name="Sato S."/>
            <person name="Yoshikawa S."/>
            <person name="Yamada K."/>
            <person name="Nakamura Y."/>
            <person name="Ichinomiya M."/>
            <person name="Sato N."/>
            <person name="Blanc-Mathieu R."/>
            <person name="Endo H."/>
            <person name="Kuwata A."/>
            <person name="Ogata H."/>
        </authorList>
    </citation>
    <scope>NUCLEOTIDE SEQUENCE [LARGE SCALE GENOMIC DNA]</scope>
    <source>
        <strain evidence="3">NIES 3700</strain>
    </source>
</reference>
<name>A0A9W7FSF1_9STRA</name>
<feature type="compositionally biased region" description="Basic and acidic residues" evidence="1">
    <location>
        <begin position="334"/>
        <end position="350"/>
    </location>
</feature>
<protein>
    <submittedName>
        <fullName evidence="2">Uncharacterized protein</fullName>
    </submittedName>
</protein>
<keyword evidence="3" id="KW-1185">Reference proteome</keyword>
<organism evidence="2 3">
    <name type="scientific">Triparma laevis f. longispina</name>
    <dbReference type="NCBI Taxonomy" id="1714387"/>
    <lineage>
        <taxon>Eukaryota</taxon>
        <taxon>Sar</taxon>
        <taxon>Stramenopiles</taxon>
        <taxon>Ochrophyta</taxon>
        <taxon>Bolidophyceae</taxon>
        <taxon>Parmales</taxon>
        <taxon>Triparmaceae</taxon>
        <taxon>Triparma</taxon>
    </lineage>
</organism>
<dbReference type="EMBL" id="BRXW01000282">
    <property type="protein sequence ID" value="GMI17221.1"/>
    <property type="molecule type" value="Genomic_DNA"/>
</dbReference>
<dbReference type="AlphaFoldDB" id="A0A9W7FSF1"/>
<comment type="caution">
    <text evidence="2">The sequence shown here is derived from an EMBL/GenBank/DDBJ whole genome shotgun (WGS) entry which is preliminary data.</text>
</comment>
<proteinExistence type="predicted"/>
<feature type="region of interest" description="Disordered" evidence="1">
    <location>
        <begin position="119"/>
        <end position="168"/>
    </location>
</feature>